<reference evidence="4 5" key="1">
    <citation type="journal article" date="2015" name="Nature">
        <title>rRNA introns, odd ribosomes, and small enigmatic genomes across a large radiation of phyla.</title>
        <authorList>
            <person name="Brown C.T."/>
            <person name="Hug L.A."/>
            <person name="Thomas B.C."/>
            <person name="Sharon I."/>
            <person name="Castelle C.J."/>
            <person name="Singh A."/>
            <person name="Wilkins M.J."/>
            <person name="Williams K.H."/>
            <person name="Banfield J.F."/>
        </authorList>
    </citation>
    <scope>NUCLEOTIDE SEQUENCE [LARGE SCALE GENOMIC DNA]</scope>
</reference>
<proteinExistence type="predicted"/>
<evidence type="ECO:0000313" key="4">
    <source>
        <dbReference type="EMBL" id="KKQ27271.1"/>
    </source>
</evidence>
<evidence type="ECO:0000256" key="2">
    <source>
        <dbReference type="SAM" id="Phobius"/>
    </source>
</evidence>
<dbReference type="AlphaFoldDB" id="A0A0G0JGN4"/>
<accession>A0A0G0JGN4</accession>
<evidence type="ECO:0000313" key="5">
    <source>
        <dbReference type="Proteomes" id="UP000034849"/>
    </source>
</evidence>
<feature type="region of interest" description="Disordered" evidence="1">
    <location>
        <begin position="40"/>
        <end position="77"/>
    </location>
</feature>
<feature type="transmembrane region" description="Helical" evidence="2">
    <location>
        <begin position="12"/>
        <end position="35"/>
    </location>
</feature>
<feature type="domain" description="Transcobalamin-like C-terminal" evidence="3">
    <location>
        <begin position="106"/>
        <end position="176"/>
    </location>
</feature>
<dbReference type="Pfam" id="PF14478">
    <property type="entry name" value="DUF4430"/>
    <property type="match status" value="1"/>
</dbReference>
<organism evidence="4 5">
    <name type="scientific">Candidatus Magasanikbacteria bacterium GW2011_GWC2_37_14</name>
    <dbReference type="NCBI Taxonomy" id="1619046"/>
    <lineage>
        <taxon>Bacteria</taxon>
        <taxon>Candidatus Magasanikiibacteriota</taxon>
    </lineage>
</organism>
<evidence type="ECO:0000259" key="3">
    <source>
        <dbReference type="Pfam" id="PF14478"/>
    </source>
</evidence>
<comment type="caution">
    <text evidence="4">The sequence shown here is derived from an EMBL/GenBank/DDBJ whole genome shotgun (WGS) entry which is preliminary data.</text>
</comment>
<dbReference type="Gene3D" id="2.170.130.30">
    <property type="match status" value="1"/>
</dbReference>
<gene>
    <name evidence="4" type="ORF">US42_C0011G0009</name>
</gene>
<dbReference type="STRING" id="1619046.US42_C0011G0009"/>
<keyword evidence="2" id="KW-1133">Transmembrane helix</keyword>
<name>A0A0G0JGN4_9BACT</name>
<keyword evidence="2" id="KW-0472">Membrane</keyword>
<dbReference type="InterPro" id="IPR027954">
    <property type="entry name" value="Transcobalamin-like_C"/>
</dbReference>
<sequence length="179" mass="20260">MKNFLKKYKFTLILISIALILYLGIVLIISNLPALPTGQVGGRQVSNPKNQRIATPRSGEVRNDSVTNSPTIPHPEPEFKNPITLKVNDEEYKIELQDKMTVYGLMQALSASSIKPFIFTTIEYPGLGQFVDSINDLKNDRQNGKYWIYYLNGQPAQIGISNYLLKSNDLIEWKYGTSF</sequence>
<evidence type="ECO:0000256" key="1">
    <source>
        <dbReference type="SAM" id="MobiDB-lite"/>
    </source>
</evidence>
<dbReference type="EMBL" id="LBSX01000011">
    <property type="protein sequence ID" value="KKQ27271.1"/>
    <property type="molecule type" value="Genomic_DNA"/>
</dbReference>
<protein>
    <recommendedName>
        <fullName evidence="3">Transcobalamin-like C-terminal domain-containing protein</fullName>
    </recommendedName>
</protein>
<dbReference type="Proteomes" id="UP000034849">
    <property type="component" value="Unassembled WGS sequence"/>
</dbReference>
<feature type="compositionally biased region" description="Polar residues" evidence="1">
    <location>
        <begin position="44"/>
        <end position="53"/>
    </location>
</feature>
<keyword evidence="2" id="KW-0812">Transmembrane</keyword>